<protein>
    <submittedName>
        <fullName evidence="2">Uncharacterized protein</fullName>
    </submittedName>
</protein>
<dbReference type="Proteomes" id="UP001341840">
    <property type="component" value="Unassembled WGS sequence"/>
</dbReference>
<evidence type="ECO:0000313" key="2">
    <source>
        <dbReference type="EMBL" id="MED6110437.1"/>
    </source>
</evidence>
<reference evidence="2 3" key="1">
    <citation type="journal article" date="2023" name="Plants (Basel)">
        <title>Bridging the Gap: Combining Genomics and Transcriptomics Approaches to Understand Stylosanthes scabra, an Orphan Legume from the Brazilian Caatinga.</title>
        <authorList>
            <person name="Ferreira-Neto J.R.C."/>
            <person name="da Silva M.D."/>
            <person name="Binneck E."/>
            <person name="de Melo N.F."/>
            <person name="da Silva R.H."/>
            <person name="de Melo A.L.T.M."/>
            <person name="Pandolfi V."/>
            <person name="Bustamante F.O."/>
            <person name="Brasileiro-Vidal A.C."/>
            <person name="Benko-Iseppon A.M."/>
        </authorList>
    </citation>
    <scope>NUCLEOTIDE SEQUENCE [LARGE SCALE GENOMIC DNA]</scope>
    <source>
        <tissue evidence="2">Leaves</tissue>
    </source>
</reference>
<sequence>MADPSKMGPRAVLPTSRPAATAVAAAAASASAAGPTPAESSSQVPPTPTAPETHQAKKQSSKHERAKVVDLEGEEGMKEDPSADLQRKRRKKKAKEEDVFDRVLGDDSAWKHDVDPVKVAFPGGFLFQGSR</sequence>
<name>A0ABU6QFE5_9FABA</name>
<dbReference type="EMBL" id="JASCZI010000247">
    <property type="protein sequence ID" value="MED6110437.1"/>
    <property type="molecule type" value="Genomic_DNA"/>
</dbReference>
<keyword evidence="3" id="KW-1185">Reference proteome</keyword>
<feature type="compositionally biased region" description="Basic and acidic residues" evidence="1">
    <location>
        <begin position="61"/>
        <end position="81"/>
    </location>
</feature>
<feature type="region of interest" description="Disordered" evidence="1">
    <location>
        <begin position="1"/>
        <end position="98"/>
    </location>
</feature>
<feature type="compositionally biased region" description="Low complexity" evidence="1">
    <location>
        <begin position="14"/>
        <end position="42"/>
    </location>
</feature>
<gene>
    <name evidence="2" type="ORF">PIB30_042867</name>
</gene>
<organism evidence="2 3">
    <name type="scientific">Stylosanthes scabra</name>
    <dbReference type="NCBI Taxonomy" id="79078"/>
    <lineage>
        <taxon>Eukaryota</taxon>
        <taxon>Viridiplantae</taxon>
        <taxon>Streptophyta</taxon>
        <taxon>Embryophyta</taxon>
        <taxon>Tracheophyta</taxon>
        <taxon>Spermatophyta</taxon>
        <taxon>Magnoliopsida</taxon>
        <taxon>eudicotyledons</taxon>
        <taxon>Gunneridae</taxon>
        <taxon>Pentapetalae</taxon>
        <taxon>rosids</taxon>
        <taxon>fabids</taxon>
        <taxon>Fabales</taxon>
        <taxon>Fabaceae</taxon>
        <taxon>Papilionoideae</taxon>
        <taxon>50 kb inversion clade</taxon>
        <taxon>dalbergioids sensu lato</taxon>
        <taxon>Dalbergieae</taxon>
        <taxon>Pterocarpus clade</taxon>
        <taxon>Stylosanthes</taxon>
    </lineage>
</organism>
<proteinExistence type="predicted"/>
<evidence type="ECO:0000313" key="3">
    <source>
        <dbReference type="Proteomes" id="UP001341840"/>
    </source>
</evidence>
<comment type="caution">
    <text evidence="2">The sequence shown here is derived from an EMBL/GenBank/DDBJ whole genome shotgun (WGS) entry which is preliminary data.</text>
</comment>
<accession>A0ABU6QFE5</accession>
<evidence type="ECO:0000256" key="1">
    <source>
        <dbReference type="SAM" id="MobiDB-lite"/>
    </source>
</evidence>